<accession>A0AA41VQB7</accession>
<evidence type="ECO:0000313" key="2">
    <source>
        <dbReference type="EMBL" id="MCL7045516.1"/>
    </source>
</evidence>
<dbReference type="AlphaFoldDB" id="A0AA41VQB7"/>
<protein>
    <submittedName>
        <fullName evidence="2">Uncharacterized protein</fullName>
    </submittedName>
</protein>
<gene>
    <name evidence="2" type="ORF">MKW94_018223</name>
</gene>
<proteinExistence type="predicted"/>
<keyword evidence="3" id="KW-1185">Reference proteome</keyword>
<dbReference type="Gene3D" id="3.30.420.10">
    <property type="entry name" value="Ribonuclease H-like superfamily/Ribonuclease H"/>
    <property type="match status" value="1"/>
</dbReference>
<dbReference type="EMBL" id="JAJJMA010270655">
    <property type="protein sequence ID" value="MCL7045516.1"/>
    <property type="molecule type" value="Genomic_DNA"/>
</dbReference>
<comment type="caution">
    <text evidence="2">The sequence shown here is derived from an EMBL/GenBank/DDBJ whole genome shotgun (WGS) entry which is preliminary data.</text>
</comment>
<name>A0AA41VQB7_PAPNU</name>
<feature type="compositionally biased region" description="Basic and acidic residues" evidence="1">
    <location>
        <begin position="73"/>
        <end position="84"/>
    </location>
</feature>
<feature type="region of interest" description="Disordered" evidence="1">
    <location>
        <begin position="28"/>
        <end position="84"/>
    </location>
</feature>
<dbReference type="Proteomes" id="UP001177140">
    <property type="component" value="Unassembled WGS sequence"/>
</dbReference>
<dbReference type="InterPro" id="IPR036397">
    <property type="entry name" value="RNaseH_sf"/>
</dbReference>
<evidence type="ECO:0000313" key="3">
    <source>
        <dbReference type="Proteomes" id="UP001177140"/>
    </source>
</evidence>
<organism evidence="2 3">
    <name type="scientific">Papaver nudicaule</name>
    <name type="common">Iceland poppy</name>
    <dbReference type="NCBI Taxonomy" id="74823"/>
    <lineage>
        <taxon>Eukaryota</taxon>
        <taxon>Viridiplantae</taxon>
        <taxon>Streptophyta</taxon>
        <taxon>Embryophyta</taxon>
        <taxon>Tracheophyta</taxon>
        <taxon>Spermatophyta</taxon>
        <taxon>Magnoliopsida</taxon>
        <taxon>Ranunculales</taxon>
        <taxon>Papaveraceae</taxon>
        <taxon>Papaveroideae</taxon>
        <taxon>Papaver</taxon>
    </lineage>
</organism>
<dbReference type="GO" id="GO:0003676">
    <property type="term" value="F:nucleic acid binding"/>
    <property type="evidence" value="ECO:0007669"/>
    <property type="project" value="InterPro"/>
</dbReference>
<evidence type="ECO:0000256" key="1">
    <source>
        <dbReference type="SAM" id="MobiDB-lite"/>
    </source>
</evidence>
<sequence>MSSRSLIYSIIALSTSVIIIKLFSKRNQSDDGMEGETEEAVEGQEGINDGREREQVDMPESFTTQLDSYSTKKHSETEKDGNTEYERTVEEFKKNIPNLRDWVDSWPSKKSSVQQKGYRYYLNIFGYHKNKTKLGGYGVILRDPYGRPVIASSSVHSRGKADLYHVLGGKTNMYHVLEGVNAALSLAIEHGIYDLRVHFNSELLYYRLRWIFSAADRGDNSCCRANPKCDRGDCEICLRLYMGAKEGHFKSLYPLLVEILQKRSVIEAKTEYFFFDSIYRLDNKAAKSLAKEHAKEINKMQWTSREYVEKVDIEPWDFSDELKMILWEDCFDGGVTMYSDQLVDQMYWAARTSSTPHL</sequence>
<reference evidence="2" key="1">
    <citation type="submission" date="2022-03" db="EMBL/GenBank/DDBJ databases">
        <title>A functionally conserved STORR gene fusion in Papaver species that diverged 16.8 million years ago.</title>
        <authorList>
            <person name="Catania T."/>
        </authorList>
    </citation>
    <scope>NUCLEOTIDE SEQUENCE</scope>
    <source>
        <strain evidence="2">S-191538</strain>
    </source>
</reference>
<feature type="compositionally biased region" description="Acidic residues" evidence="1">
    <location>
        <begin position="31"/>
        <end position="42"/>
    </location>
</feature>